<dbReference type="RefSeq" id="WP_023509759.1">
    <property type="nucleotide sequence ID" value="NZ_AWTC01000005.1"/>
</dbReference>
<sequence length="266" mass="29921">MAVWFALFKKELRLGSMGFLIFLILQVFLMGVGVYFNYRSGSNAAMAIMGVTLTLSLLLYVPVYLLFNVIQERKTFHLWMQNPLSAWSMLLAKLSGSLIYFTGSLVVIGTYTWISLIRIIDGSEGFSLFRVAILATLVLYWTAVGGGVNFLFLWTILRMMQSRIGKLAWVVLIIGIGVYTYIDTKLYQSGVIDALTHWGRIPQSFFYHFLVPNGSTVPSGYLFKPSANGSFSVDTVYIGSFVFDLLITGILFLITTWLMDHELEAS</sequence>
<keyword evidence="3" id="KW-1185">Reference proteome</keyword>
<evidence type="ECO:0000256" key="1">
    <source>
        <dbReference type="SAM" id="Phobius"/>
    </source>
</evidence>
<evidence type="ECO:0000313" key="3">
    <source>
        <dbReference type="Proteomes" id="UP000018296"/>
    </source>
</evidence>
<proteinExistence type="predicted"/>
<organism evidence="2 3">
    <name type="scientific">Sporolactobacillus laevolacticus DSM 442</name>
    <dbReference type="NCBI Taxonomy" id="1395513"/>
    <lineage>
        <taxon>Bacteria</taxon>
        <taxon>Bacillati</taxon>
        <taxon>Bacillota</taxon>
        <taxon>Bacilli</taxon>
        <taxon>Bacillales</taxon>
        <taxon>Sporolactobacillaceae</taxon>
        <taxon>Sporolactobacillus</taxon>
    </lineage>
</organism>
<dbReference type="Proteomes" id="UP000018296">
    <property type="component" value="Unassembled WGS sequence"/>
</dbReference>
<feature type="transmembrane region" description="Helical" evidence="1">
    <location>
        <begin position="235"/>
        <end position="259"/>
    </location>
</feature>
<name>V6IYL5_9BACL</name>
<feature type="transmembrane region" description="Helical" evidence="1">
    <location>
        <begin position="44"/>
        <end position="67"/>
    </location>
</feature>
<comment type="caution">
    <text evidence="2">The sequence shown here is derived from an EMBL/GenBank/DDBJ whole genome shotgun (WGS) entry which is preliminary data.</text>
</comment>
<dbReference type="eggNOG" id="ENOG50332Q8">
    <property type="taxonomic scope" value="Bacteria"/>
</dbReference>
<reference evidence="2 3" key="1">
    <citation type="journal article" date="2013" name="Genome Announc.">
        <title>Genome Sequence of Sporolactobacillus laevolacticus DSM442, an Efficient Polymer-Grade D-Lactate Producer from Agricultural Waste Cottonseed as a Nitrogen Source.</title>
        <authorList>
            <person name="Wang H."/>
            <person name="Wang L."/>
            <person name="Ju J."/>
            <person name="Yu B."/>
            <person name="Ma Y."/>
        </authorList>
    </citation>
    <scope>NUCLEOTIDE SEQUENCE [LARGE SCALE GENOMIC DNA]</scope>
    <source>
        <strain evidence="2 3">DSM 442</strain>
    </source>
</reference>
<feature type="transmembrane region" description="Helical" evidence="1">
    <location>
        <begin position="205"/>
        <end position="223"/>
    </location>
</feature>
<feature type="transmembrane region" description="Helical" evidence="1">
    <location>
        <begin position="164"/>
        <end position="182"/>
    </location>
</feature>
<keyword evidence="1" id="KW-0472">Membrane</keyword>
<evidence type="ECO:0000313" key="2">
    <source>
        <dbReference type="EMBL" id="EST12495.1"/>
    </source>
</evidence>
<keyword evidence="1" id="KW-1133">Transmembrane helix</keyword>
<dbReference type="OrthoDB" id="1786466at2"/>
<accession>V6IYL5</accession>
<dbReference type="AlphaFoldDB" id="V6IYL5"/>
<dbReference type="PATRIC" id="fig|1395513.3.peg.1509"/>
<protein>
    <submittedName>
        <fullName evidence="2">Uncharacterized protein</fullName>
    </submittedName>
</protein>
<dbReference type="STRING" id="1395513.P343_07420"/>
<feature type="transmembrane region" description="Helical" evidence="1">
    <location>
        <begin position="98"/>
        <end position="120"/>
    </location>
</feature>
<feature type="transmembrane region" description="Helical" evidence="1">
    <location>
        <begin position="132"/>
        <end position="157"/>
    </location>
</feature>
<keyword evidence="1" id="KW-0812">Transmembrane</keyword>
<dbReference type="EMBL" id="AWTC01000005">
    <property type="protein sequence ID" value="EST12495.1"/>
    <property type="molecule type" value="Genomic_DNA"/>
</dbReference>
<gene>
    <name evidence="2" type="ORF">P343_07420</name>
</gene>
<feature type="transmembrane region" description="Helical" evidence="1">
    <location>
        <begin position="12"/>
        <end position="38"/>
    </location>
</feature>